<keyword evidence="1" id="KW-1133">Transmembrane helix</keyword>
<evidence type="ECO:0008006" key="4">
    <source>
        <dbReference type="Google" id="ProtNLM"/>
    </source>
</evidence>
<organism evidence="2 3">
    <name type="scientific">Desulfosporosinus hippei DSM 8344</name>
    <dbReference type="NCBI Taxonomy" id="1121419"/>
    <lineage>
        <taxon>Bacteria</taxon>
        <taxon>Bacillati</taxon>
        <taxon>Bacillota</taxon>
        <taxon>Clostridia</taxon>
        <taxon>Eubacteriales</taxon>
        <taxon>Desulfitobacteriaceae</taxon>
        <taxon>Desulfosporosinus</taxon>
    </lineage>
</organism>
<dbReference type="STRING" id="1121419.SAMN05443529_12060"/>
<keyword evidence="1" id="KW-0472">Membrane</keyword>
<dbReference type="RefSeq" id="WP_092334682.1">
    <property type="nucleotide sequence ID" value="NZ_FNCP01000020.1"/>
</dbReference>
<name>A0A1G8FSR1_9FIRM</name>
<dbReference type="Proteomes" id="UP000198656">
    <property type="component" value="Unassembled WGS sequence"/>
</dbReference>
<reference evidence="3" key="1">
    <citation type="submission" date="2016-10" db="EMBL/GenBank/DDBJ databases">
        <authorList>
            <person name="Varghese N."/>
            <person name="Submissions S."/>
        </authorList>
    </citation>
    <scope>NUCLEOTIDE SEQUENCE [LARGE SCALE GENOMIC DNA]</scope>
    <source>
        <strain evidence="3">DSM 8344</strain>
    </source>
</reference>
<proteinExistence type="predicted"/>
<keyword evidence="1" id="KW-0812">Transmembrane</keyword>
<dbReference type="EMBL" id="FNCP01000020">
    <property type="protein sequence ID" value="SDH84976.1"/>
    <property type="molecule type" value="Genomic_DNA"/>
</dbReference>
<gene>
    <name evidence="2" type="ORF">SAMN05443529_12060</name>
</gene>
<feature type="transmembrane region" description="Helical" evidence="1">
    <location>
        <begin position="51"/>
        <end position="76"/>
    </location>
</feature>
<accession>A0A1G8FSR1</accession>
<feature type="transmembrane region" description="Helical" evidence="1">
    <location>
        <begin position="16"/>
        <end position="39"/>
    </location>
</feature>
<evidence type="ECO:0000313" key="3">
    <source>
        <dbReference type="Proteomes" id="UP000198656"/>
    </source>
</evidence>
<evidence type="ECO:0000256" key="1">
    <source>
        <dbReference type="SAM" id="Phobius"/>
    </source>
</evidence>
<keyword evidence="3" id="KW-1185">Reference proteome</keyword>
<dbReference type="AlphaFoldDB" id="A0A1G8FSR1"/>
<protein>
    <recommendedName>
        <fullName evidence="4">Acyltransferase family protein</fullName>
    </recommendedName>
</protein>
<evidence type="ECO:0000313" key="2">
    <source>
        <dbReference type="EMBL" id="SDH84976.1"/>
    </source>
</evidence>
<sequence length="79" mass="8771">MEATGKRFLYIDNLRLLVIMLVIIMHLSGTYSGFGSWYVTGGKPVGLISTVIFGFYQSFTQGYFMGLLFLLSGFFIPGA</sequence>